<dbReference type="EMBL" id="JBHSPT010000119">
    <property type="protein sequence ID" value="MFC6060364.1"/>
    <property type="molecule type" value="Genomic_DNA"/>
</dbReference>
<proteinExistence type="predicted"/>
<reference evidence="2" key="1">
    <citation type="journal article" date="2019" name="Int. J. Syst. Evol. Microbiol.">
        <title>The Global Catalogue of Microorganisms (GCM) 10K type strain sequencing project: providing services to taxonomists for standard genome sequencing and annotation.</title>
        <authorList>
            <consortium name="The Broad Institute Genomics Platform"/>
            <consortium name="The Broad Institute Genome Sequencing Center for Infectious Disease"/>
            <person name="Wu L."/>
            <person name="Ma J."/>
        </authorList>
    </citation>
    <scope>NUCLEOTIDE SEQUENCE [LARGE SCALE GENOMIC DNA]</scope>
    <source>
        <strain evidence="2">JCM 12763</strain>
    </source>
</reference>
<name>A0ABW1M984_9ACTN</name>
<organism evidence="1 2">
    <name type="scientific">Streptomyces pratens</name>
    <dbReference type="NCBI Taxonomy" id="887456"/>
    <lineage>
        <taxon>Bacteria</taxon>
        <taxon>Bacillati</taxon>
        <taxon>Actinomycetota</taxon>
        <taxon>Actinomycetes</taxon>
        <taxon>Kitasatosporales</taxon>
        <taxon>Streptomycetaceae</taxon>
        <taxon>Streptomyces</taxon>
    </lineage>
</organism>
<protein>
    <submittedName>
        <fullName evidence="1">Uncharacterized protein</fullName>
    </submittedName>
</protein>
<comment type="caution">
    <text evidence="1">The sequence shown here is derived from an EMBL/GenBank/DDBJ whole genome shotgun (WGS) entry which is preliminary data.</text>
</comment>
<dbReference type="RefSeq" id="WP_386406292.1">
    <property type="nucleotide sequence ID" value="NZ_JBHSPT010000119.1"/>
</dbReference>
<dbReference type="Proteomes" id="UP001596242">
    <property type="component" value="Unassembled WGS sequence"/>
</dbReference>
<evidence type="ECO:0000313" key="1">
    <source>
        <dbReference type="EMBL" id="MFC6060364.1"/>
    </source>
</evidence>
<evidence type="ECO:0000313" key="2">
    <source>
        <dbReference type="Proteomes" id="UP001596242"/>
    </source>
</evidence>
<gene>
    <name evidence="1" type="ORF">ACFP50_34690</name>
</gene>
<keyword evidence="2" id="KW-1185">Reference proteome</keyword>
<sequence>MASVDLPGTVRDLMGVVRPAETHLSQSSTPGGSSALVRDDDKALVTHAVLFPAENVIKVVAAVGAAGIVAAKATPHVKNRFNDLKSKLNRKSEDTVEATAQ</sequence>
<accession>A0ABW1M984</accession>